<evidence type="ECO:0000256" key="2">
    <source>
        <dbReference type="ARBA" id="ARBA00007746"/>
    </source>
</evidence>
<feature type="compositionally biased region" description="Basic and acidic residues" evidence="10">
    <location>
        <begin position="114"/>
        <end position="136"/>
    </location>
</feature>
<evidence type="ECO:0000256" key="7">
    <source>
        <dbReference type="ARBA" id="ARBA00023125"/>
    </source>
</evidence>
<dbReference type="InterPro" id="IPR036236">
    <property type="entry name" value="Znf_C2H2_sf"/>
</dbReference>
<comment type="caution">
    <text evidence="12">The sequence shown here is derived from an EMBL/GenBank/DDBJ whole genome shotgun (WGS) entry which is preliminary data.</text>
</comment>
<proteinExistence type="inferred from homology"/>
<evidence type="ECO:0000256" key="4">
    <source>
        <dbReference type="ARBA" id="ARBA00022737"/>
    </source>
</evidence>
<dbReference type="AlphaFoldDB" id="A0AAW0SKP5"/>
<feature type="domain" description="C2H2-type" evidence="11">
    <location>
        <begin position="318"/>
        <end position="341"/>
    </location>
</feature>
<keyword evidence="8" id="KW-0539">Nucleus</keyword>
<evidence type="ECO:0000313" key="13">
    <source>
        <dbReference type="Proteomes" id="UP001487740"/>
    </source>
</evidence>
<dbReference type="InterPro" id="IPR013087">
    <property type="entry name" value="Znf_C2H2_type"/>
</dbReference>
<feature type="region of interest" description="Disordered" evidence="10">
    <location>
        <begin position="29"/>
        <end position="144"/>
    </location>
</feature>
<evidence type="ECO:0000313" key="12">
    <source>
        <dbReference type="EMBL" id="KAK8375506.1"/>
    </source>
</evidence>
<feature type="compositionally biased region" description="Polar residues" evidence="10">
    <location>
        <begin position="44"/>
        <end position="55"/>
    </location>
</feature>
<evidence type="ECO:0000256" key="10">
    <source>
        <dbReference type="SAM" id="MobiDB-lite"/>
    </source>
</evidence>
<dbReference type="GO" id="GO:0008270">
    <property type="term" value="F:zinc ion binding"/>
    <property type="evidence" value="ECO:0007669"/>
    <property type="project" value="UniProtKB-KW"/>
</dbReference>
<dbReference type="EMBL" id="JARAKH010000049">
    <property type="protein sequence ID" value="KAK8375506.1"/>
    <property type="molecule type" value="Genomic_DNA"/>
</dbReference>
<name>A0AAW0SKP5_SCYPA</name>
<keyword evidence="6" id="KW-0862">Zinc</keyword>
<comment type="subcellular location">
    <subcellularLocation>
        <location evidence="1">Nucleus</location>
    </subcellularLocation>
</comment>
<evidence type="ECO:0000256" key="5">
    <source>
        <dbReference type="ARBA" id="ARBA00022771"/>
    </source>
</evidence>
<reference evidence="12 13" key="1">
    <citation type="submission" date="2023-03" db="EMBL/GenBank/DDBJ databases">
        <title>High-quality genome of Scylla paramamosain provides insights in environmental adaptation.</title>
        <authorList>
            <person name="Zhang L."/>
        </authorList>
    </citation>
    <scope>NUCLEOTIDE SEQUENCE [LARGE SCALE GENOMIC DNA]</scope>
    <source>
        <strain evidence="12">LZ_2023a</strain>
        <tissue evidence="12">Muscle</tissue>
    </source>
</reference>
<comment type="similarity">
    <text evidence="2">Belongs to the hunchback C2H2-type zinc-finger protein family.</text>
</comment>
<dbReference type="FunFam" id="3.30.160.60:FF:000614">
    <property type="entry name" value="Zinc finger protein 142"/>
    <property type="match status" value="1"/>
</dbReference>
<dbReference type="PANTHER" id="PTHR23235:SF120">
    <property type="entry name" value="KRUPPEL-LIKE FACTOR 15"/>
    <property type="match status" value="1"/>
</dbReference>
<dbReference type="GO" id="GO:0005634">
    <property type="term" value="C:nucleus"/>
    <property type="evidence" value="ECO:0007669"/>
    <property type="project" value="UniProtKB-SubCell"/>
</dbReference>
<keyword evidence="4" id="KW-0677">Repeat</keyword>
<dbReference type="Proteomes" id="UP001487740">
    <property type="component" value="Unassembled WGS sequence"/>
</dbReference>
<keyword evidence="7" id="KW-0238">DNA-binding</keyword>
<keyword evidence="3" id="KW-0479">Metal-binding</keyword>
<dbReference type="PROSITE" id="PS50157">
    <property type="entry name" value="ZINC_FINGER_C2H2_2"/>
    <property type="match status" value="2"/>
</dbReference>
<organism evidence="12 13">
    <name type="scientific">Scylla paramamosain</name>
    <name type="common">Mud crab</name>
    <dbReference type="NCBI Taxonomy" id="85552"/>
    <lineage>
        <taxon>Eukaryota</taxon>
        <taxon>Metazoa</taxon>
        <taxon>Ecdysozoa</taxon>
        <taxon>Arthropoda</taxon>
        <taxon>Crustacea</taxon>
        <taxon>Multicrustacea</taxon>
        <taxon>Malacostraca</taxon>
        <taxon>Eumalacostraca</taxon>
        <taxon>Eucarida</taxon>
        <taxon>Decapoda</taxon>
        <taxon>Pleocyemata</taxon>
        <taxon>Brachyura</taxon>
        <taxon>Eubrachyura</taxon>
        <taxon>Portunoidea</taxon>
        <taxon>Portunidae</taxon>
        <taxon>Portuninae</taxon>
        <taxon>Scylla</taxon>
    </lineage>
</organism>
<keyword evidence="13" id="KW-1185">Reference proteome</keyword>
<dbReference type="SMART" id="SM00355">
    <property type="entry name" value="ZnF_C2H2"/>
    <property type="match status" value="2"/>
</dbReference>
<sequence length="360" mass="39923">MYAGVVNVSQSDLPQLIKAAEMLEIKGLAVADDPPSDSKRPAQTRDTPVDHSSPNPKRPRQDEKRLSNRAETLNVNSPAPPQSSPLRKDDNLDEQTNAHNVYEKVNQKQTQSELRQDRKDSSCNRSEQLDSKHGLDHLTLPRGNENEVASGSVIKEEKIELENEKETADIGYEYDCLMTDLIGDGGGDTKEHGASMEPFNHSLNEESFSAEAGPSGLQVWPALGEGVESASQGYTGGLPIGNHPGQQPLQMEHMVGSESECRWVARGMAQGPAFSFSSRSSKKHHLRKVHQCPFCSYATGFHHNLTKHVRTHTGEKPYVCTRCPFRANQNSSLKRHMHKIHNEACGQDRIQVRVQVVPQV</sequence>
<accession>A0AAW0SKP5</accession>
<dbReference type="GO" id="GO:0000981">
    <property type="term" value="F:DNA-binding transcription factor activity, RNA polymerase II-specific"/>
    <property type="evidence" value="ECO:0007669"/>
    <property type="project" value="TreeGrafter"/>
</dbReference>
<dbReference type="GO" id="GO:0000978">
    <property type="term" value="F:RNA polymerase II cis-regulatory region sequence-specific DNA binding"/>
    <property type="evidence" value="ECO:0007669"/>
    <property type="project" value="TreeGrafter"/>
</dbReference>
<evidence type="ECO:0000259" key="11">
    <source>
        <dbReference type="PROSITE" id="PS50157"/>
    </source>
</evidence>
<keyword evidence="5 9" id="KW-0863">Zinc-finger</keyword>
<evidence type="ECO:0000256" key="1">
    <source>
        <dbReference type="ARBA" id="ARBA00004123"/>
    </source>
</evidence>
<dbReference type="SUPFAM" id="SSF57667">
    <property type="entry name" value="beta-beta-alpha zinc fingers"/>
    <property type="match status" value="1"/>
</dbReference>
<dbReference type="Gene3D" id="3.30.160.60">
    <property type="entry name" value="Classic Zinc Finger"/>
    <property type="match status" value="2"/>
</dbReference>
<protein>
    <recommendedName>
        <fullName evidence="11">C2H2-type domain-containing protein</fullName>
    </recommendedName>
</protein>
<dbReference type="PANTHER" id="PTHR23235">
    <property type="entry name" value="KRUEPPEL-LIKE TRANSCRIPTION FACTOR"/>
    <property type="match status" value="1"/>
</dbReference>
<evidence type="ECO:0000256" key="9">
    <source>
        <dbReference type="PROSITE-ProRule" id="PRU00042"/>
    </source>
</evidence>
<gene>
    <name evidence="12" type="ORF">O3P69_008383</name>
</gene>
<evidence type="ECO:0000256" key="8">
    <source>
        <dbReference type="ARBA" id="ARBA00023242"/>
    </source>
</evidence>
<feature type="domain" description="C2H2-type" evidence="11">
    <location>
        <begin position="290"/>
        <end position="317"/>
    </location>
</feature>
<evidence type="ECO:0000256" key="3">
    <source>
        <dbReference type="ARBA" id="ARBA00022723"/>
    </source>
</evidence>
<evidence type="ECO:0000256" key="6">
    <source>
        <dbReference type="ARBA" id="ARBA00022833"/>
    </source>
</evidence>
<feature type="compositionally biased region" description="Basic and acidic residues" evidence="10">
    <location>
        <begin position="59"/>
        <end position="68"/>
    </location>
</feature>